<dbReference type="AlphaFoldDB" id="A0A6J7EYV1"/>
<evidence type="ECO:0000256" key="1">
    <source>
        <dbReference type="SAM" id="Phobius"/>
    </source>
</evidence>
<feature type="transmembrane region" description="Helical" evidence="1">
    <location>
        <begin position="75"/>
        <end position="101"/>
    </location>
</feature>
<feature type="transmembrane region" description="Helical" evidence="1">
    <location>
        <begin position="121"/>
        <end position="138"/>
    </location>
</feature>
<proteinExistence type="predicted"/>
<protein>
    <submittedName>
        <fullName evidence="2">Unannotated protein</fullName>
    </submittedName>
</protein>
<keyword evidence="1" id="KW-1133">Transmembrane helix</keyword>
<keyword evidence="1" id="KW-0472">Membrane</keyword>
<gene>
    <name evidence="2" type="ORF">UFOPK3376_02082</name>
</gene>
<name>A0A6J7EYV1_9ZZZZ</name>
<organism evidence="2">
    <name type="scientific">freshwater metagenome</name>
    <dbReference type="NCBI Taxonomy" id="449393"/>
    <lineage>
        <taxon>unclassified sequences</taxon>
        <taxon>metagenomes</taxon>
        <taxon>ecological metagenomes</taxon>
    </lineage>
</organism>
<reference evidence="2" key="1">
    <citation type="submission" date="2020-05" db="EMBL/GenBank/DDBJ databases">
        <authorList>
            <person name="Chiriac C."/>
            <person name="Salcher M."/>
            <person name="Ghai R."/>
            <person name="Kavagutti S V."/>
        </authorList>
    </citation>
    <scope>NUCLEOTIDE SEQUENCE</scope>
</reference>
<dbReference type="EMBL" id="CAFBLP010000057">
    <property type="protein sequence ID" value="CAB4885249.1"/>
    <property type="molecule type" value="Genomic_DNA"/>
</dbReference>
<sequence length="174" mass="19603">MLFWFLGTAVASVWFVFRDPGFDYRLLCVGALLPDVIDPWFGGARAMHSVTISIAALLLVVIASAGRKRWRKRALAVPIGIMLHLVYDGAFSNTVLFWWPVGGLHFRDDPLPSMARGWVDVPLELIGLALLVWVWRTFGLRSRVRRDLLWRTGRLELTVTANSDTGNTAARRRG</sequence>
<evidence type="ECO:0000313" key="2">
    <source>
        <dbReference type="EMBL" id="CAB4885249.1"/>
    </source>
</evidence>
<keyword evidence="1" id="KW-0812">Transmembrane</keyword>
<accession>A0A6J7EYV1</accession>
<feature type="transmembrane region" description="Helical" evidence="1">
    <location>
        <begin position="42"/>
        <end position="63"/>
    </location>
</feature>